<feature type="compositionally biased region" description="Low complexity" evidence="1">
    <location>
        <begin position="445"/>
        <end position="455"/>
    </location>
</feature>
<evidence type="ECO:0008006" key="4">
    <source>
        <dbReference type="Google" id="ProtNLM"/>
    </source>
</evidence>
<evidence type="ECO:0000313" key="2">
    <source>
        <dbReference type="EMBL" id="MFC4107195.1"/>
    </source>
</evidence>
<evidence type="ECO:0000313" key="3">
    <source>
        <dbReference type="Proteomes" id="UP001595868"/>
    </source>
</evidence>
<feature type="compositionally biased region" description="Basic and acidic residues" evidence="1">
    <location>
        <begin position="303"/>
        <end position="339"/>
    </location>
</feature>
<feature type="region of interest" description="Disordered" evidence="1">
    <location>
        <begin position="669"/>
        <end position="701"/>
    </location>
</feature>
<name>A0ABV8KMY4_9ACTN</name>
<feature type="region of interest" description="Disordered" evidence="1">
    <location>
        <begin position="283"/>
        <end position="403"/>
    </location>
</feature>
<protein>
    <recommendedName>
        <fullName evidence="4">PPE family protein</fullName>
    </recommendedName>
</protein>
<accession>A0ABV8KMY4</accession>
<feature type="compositionally biased region" description="Low complexity" evidence="1">
    <location>
        <begin position="386"/>
        <end position="398"/>
    </location>
</feature>
<feature type="region of interest" description="Disordered" evidence="1">
    <location>
        <begin position="419"/>
        <end position="629"/>
    </location>
</feature>
<gene>
    <name evidence="2" type="ORF">ACFOX0_14835</name>
</gene>
<comment type="caution">
    <text evidence="2">The sequence shown here is derived from an EMBL/GenBank/DDBJ whole genome shotgun (WGS) entry which is preliminary data.</text>
</comment>
<reference evidence="3" key="1">
    <citation type="journal article" date="2019" name="Int. J. Syst. Evol. Microbiol.">
        <title>The Global Catalogue of Microorganisms (GCM) 10K type strain sequencing project: providing services to taxonomists for standard genome sequencing and annotation.</title>
        <authorList>
            <consortium name="The Broad Institute Genomics Platform"/>
            <consortium name="The Broad Institute Genome Sequencing Center for Infectious Disease"/>
            <person name="Wu L."/>
            <person name="Ma J."/>
        </authorList>
    </citation>
    <scope>NUCLEOTIDE SEQUENCE [LARGE SCALE GENOMIC DNA]</scope>
    <source>
        <strain evidence="3">2902at01</strain>
    </source>
</reference>
<feature type="region of interest" description="Disordered" evidence="1">
    <location>
        <begin position="45"/>
        <end position="64"/>
    </location>
</feature>
<organism evidence="2 3">
    <name type="scientific">Micromonospora zhanjiangensis</name>
    <dbReference type="NCBI Taxonomy" id="1522057"/>
    <lineage>
        <taxon>Bacteria</taxon>
        <taxon>Bacillati</taxon>
        <taxon>Actinomycetota</taxon>
        <taxon>Actinomycetes</taxon>
        <taxon>Micromonosporales</taxon>
        <taxon>Micromonosporaceae</taxon>
        <taxon>Micromonospora</taxon>
    </lineage>
</organism>
<feature type="compositionally biased region" description="Basic and acidic residues" evidence="1">
    <location>
        <begin position="606"/>
        <end position="629"/>
    </location>
</feature>
<sequence length="701" mass="75154">MGDGDYFGYTPGGNERLRRNNFIARHMGEDMSHYPPVESGGEYPGDTINWDDPKLSGQQKENENSLLANDSIEKIRKRMLAQDPTAMYGLADKWFRVIQVIEDIRERVRNAALGLKNGGDGTPGNNGGWRGQGANAFLARGPGATLKSLEDWHDAAYSNWMGTLTLAQAIPTHQGKINELYEQYKQAMVSYSKDWLKHYGLEDKKVEDLSGEMKDQYVTDLKNLESWWSIQARQIQFGMAKEYHSVMNGELRGGSSTVYEGPTDAVMPDPNFLAKIIAPTVPNVGKPNVGKPNVGKPNVGKPNVDKPNIDKPDLKDRPNIDKPSVDPDSVPDPRADVDAPTRNIVNPPVPTVVPPMPPPVVPPLPVGQKPPTGLLGPRGAPTLDPALRNNANNLLNNLPGQGKGVQGLLNKQAFNAGQQLQNTNPPSLPQSPMKGQPGAPPPQAPLKGKPTTGQQGRDRGQIQRPGSSENEPQSGRGTPGAPPASRQQRAPGEPTPGTPRSTTGQSNQFGGPPPAASRPVLRAPGATPTRGSQRRDPGSPAIGQPPSSGTGSPLRPGATTPPVLNRRKPDKPSSTLPPPPRPLSTTAGRSDFTAPSVPTARPVVGRAERPVAETAQEKGVLRGKRPVREGYEAQIGSRRKEAERIRPTMDDEFEKIRQVLDQEEAWTVATPGGGVLDGATQQRVAPTPEPKPTLGGSTANG</sequence>
<dbReference type="RefSeq" id="WP_377545815.1">
    <property type="nucleotide sequence ID" value="NZ_JBHSBN010000008.1"/>
</dbReference>
<feature type="compositionally biased region" description="Pro residues" evidence="1">
    <location>
        <begin position="347"/>
        <end position="365"/>
    </location>
</feature>
<keyword evidence="3" id="KW-1185">Reference proteome</keyword>
<feature type="compositionally biased region" description="Polar residues" evidence="1">
    <location>
        <begin position="498"/>
        <end position="509"/>
    </location>
</feature>
<feature type="compositionally biased region" description="Polar residues" evidence="1">
    <location>
        <begin position="467"/>
        <end position="476"/>
    </location>
</feature>
<proteinExistence type="predicted"/>
<dbReference type="EMBL" id="JBHSBN010000008">
    <property type="protein sequence ID" value="MFC4107195.1"/>
    <property type="molecule type" value="Genomic_DNA"/>
</dbReference>
<evidence type="ECO:0000256" key="1">
    <source>
        <dbReference type="SAM" id="MobiDB-lite"/>
    </source>
</evidence>
<dbReference type="Proteomes" id="UP001595868">
    <property type="component" value="Unassembled WGS sequence"/>
</dbReference>